<proteinExistence type="inferred from homology"/>
<evidence type="ECO:0000313" key="16">
    <source>
        <dbReference type="Proteomes" id="UP000663834"/>
    </source>
</evidence>
<dbReference type="EMBL" id="CAJOBJ010102114">
    <property type="protein sequence ID" value="CAF4592712.1"/>
    <property type="molecule type" value="Genomic_DNA"/>
</dbReference>
<feature type="region of interest" description="Disordered" evidence="7">
    <location>
        <begin position="167"/>
        <end position="214"/>
    </location>
</feature>
<dbReference type="PANTHER" id="PTHR13220:SF11">
    <property type="entry name" value="TIMELESS-INTERACTING PROTEIN"/>
    <property type="match status" value="1"/>
</dbReference>
<evidence type="ECO:0000313" key="13">
    <source>
        <dbReference type="EMBL" id="CAF2245117.1"/>
    </source>
</evidence>
<feature type="compositionally biased region" description="Basic and acidic residues" evidence="7">
    <location>
        <begin position="177"/>
        <end position="194"/>
    </location>
</feature>
<organism evidence="9 16">
    <name type="scientific">Rotaria magnacalcarata</name>
    <dbReference type="NCBI Taxonomy" id="392030"/>
    <lineage>
        <taxon>Eukaryota</taxon>
        <taxon>Metazoa</taxon>
        <taxon>Spiralia</taxon>
        <taxon>Gnathifera</taxon>
        <taxon>Rotifera</taxon>
        <taxon>Eurotatoria</taxon>
        <taxon>Bdelloidea</taxon>
        <taxon>Philodinida</taxon>
        <taxon>Philodinidae</taxon>
        <taxon>Rotaria</taxon>
    </lineage>
</organism>
<dbReference type="PANTHER" id="PTHR13220">
    <property type="entry name" value="TIMELESS INTERACTING-RELATED"/>
    <property type="match status" value="1"/>
</dbReference>
<feature type="region of interest" description="Disordered" evidence="7">
    <location>
        <begin position="1"/>
        <end position="40"/>
    </location>
</feature>
<dbReference type="Proteomes" id="UP000663842">
    <property type="component" value="Unassembled WGS sequence"/>
</dbReference>
<evidence type="ECO:0000256" key="6">
    <source>
        <dbReference type="RuleBase" id="RU366049"/>
    </source>
</evidence>
<dbReference type="GO" id="GO:0006974">
    <property type="term" value="P:DNA damage response"/>
    <property type="evidence" value="ECO:0007669"/>
    <property type="project" value="UniProtKB-KW"/>
</dbReference>
<dbReference type="EMBL" id="CAJNOV010011938">
    <property type="protein sequence ID" value="CAF1470543.1"/>
    <property type="molecule type" value="Genomic_DNA"/>
</dbReference>
<keyword evidence="5 6" id="KW-0131">Cell cycle</keyword>
<evidence type="ECO:0000256" key="1">
    <source>
        <dbReference type="ARBA" id="ARBA00004123"/>
    </source>
</evidence>
<evidence type="ECO:0000256" key="5">
    <source>
        <dbReference type="ARBA" id="ARBA00023306"/>
    </source>
</evidence>
<evidence type="ECO:0000313" key="11">
    <source>
        <dbReference type="EMBL" id="CAF2044467.1"/>
    </source>
</evidence>
<comment type="subcellular location">
    <subcellularLocation>
        <location evidence="1 6">Nucleus</location>
    </subcellularLocation>
</comment>
<protein>
    <recommendedName>
        <fullName evidence="6">TIMELESS-interacting protein</fullName>
    </recommendedName>
</protein>
<dbReference type="EMBL" id="CAJNRF010002912">
    <property type="protein sequence ID" value="CAF2044467.1"/>
    <property type="molecule type" value="Genomic_DNA"/>
</dbReference>
<dbReference type="Proteomes" id="UP000663887">
    <property type="component" value="Unassembled WGS sequence"/>
</dbReference>
<sequence length="214" mass="24782">MDIDLVNDLRRDDDNEESDDNDDKLKRDVSDDEEIKKTDVESVMKKANEVAKKKASRRPRPKLDAIRLTGPRGFDELTNLLKHEKFKGKGQEFADLDTLMHKFEYWAHRLVPHLAFDDFIEKAENLGAKKQIKNALQYLRDKLNVQTNPDDDKEAGPTLFDILPSIDIQNDDNTSDNDTHDENIAYKDTHDENTANRNTNNDVPDDEEINELFQ</sequence>
<feature type="domain" description="Chromosome segregation in meiosis protein 3" evidence="8">
    <location>
        <begin position="62"/>
        <end position="142"/>
    </location>
</feature>
<keyword evidence="3 6" id="KW-0227">DNA damage</keyword>
<dbReference type="Proteomes" id="UP000663855">
    <property type="component" value="Unassembled WGS sequence"/>
</dbReference>
<evidence type="ECO:0000256" key="2">
    <source>
        <dbReference type="ARBA" id="ARBA00006075"/>
    </source>
</evidence>
<accession>A0A815F635</accession>
<comment type="caution">
    <text evidence="9">The sequence shown here is derived from an EMBL/GenBank/DDBJ whole genome shotgun (WGS) entry which is preliminary data.</text>
</comment>
<evidence type="ECO:0000313" key="15">
    <source>
        <dbReference type="EMBL" id="CAF4592712.1"/>
    </source>
</evidence>
<evidence type="ECO:0000256" key="3">
    <source>
        <dbReference type="ARBA" id="ARBA00022763"/>
    </source>
</evidence>
<comment type="similarity">
    <text evidence="2 6">Belongs to the CSM3 family.</text>
</comment>
<dbReference type="Proteomes" id="UP000663834">
    <property type="component" value="Unassembled WGS sequence"/>
</dbReference>
<evidence type="ECO:0000256" key="7">
    <source>
        <dbReference type="SAM" id="MobiDB-lite"/>
    </source>
</evidence>
<evidence type="ECO:0000313" key="12">
    <source>
        <dbReference type="EMBL" id="CAF2095180.1"/>
    </source>
</evidence>
<dbReference type="InterPro" id="IPR012923">
    <property type="entry name" value="Csm3"/>
</dbReference>
<dbReference type="EMBL" id="CAJNRG010018003">
    <property type="protein sequence ID" value="CAF2245117.1"/>
    <property type="molecule type" value="Genomic_DNA"/>
</dbReference>
<dbReference type="InterPro" id="IPR040038">
    <property type="entry name" value="TIPIN/Csm3/Swi3"/>
</dbReference>
<evidence type="ECO:0000313" key="10">
    <source>
        <dbReference type="EMBL" id="CAF1470543.1"/>
    </source>
</evidence>
<evidence type="ECO:0000313" key="14">
    <source>
        <dbReference type="EMBL" id="CAF3737995.1"/>
    </source>
</evidence>
<dbReference type="Proteomes" id="UP000663856">
    <property type="component" value="Unassembled WGS sequence"/>
</dbReference>
<evidence type="ECO:0000313" key="9">
    <source>
        <dbReference type="EMBL" id="CAF1319328.1"/>
    </source>
</evidence>
<keyword evidence="4 6" id="KW-0539">Nucleus</keyword>
<comment type="function">
    <text evidence="6">Plays an important role in the control of DNA replication and the maintenance of replication fork stability.</text>
</comment>
<dbReference type="EMBL" id="CAJNOW010001492">
    <property type="protein sequence ID" value="CAF1319328.1"/>
    <property type="molecule type" value="Genomic_DNA"/>
</dbReference>
<dbReference type="OrthoDB" id="437078at2759"/>
<dbReference type="GO" id="GO:0031298">
    <property type="term" value="C:replication fork protection complex"/>
    <property type="evidence" value="ECO:0007669"/>
    <property type="project" value="TreeGrafter"/>
</dbReference>
<evidence type="ECO:0000259" key="8">
    <source>
        <dbReference type="Pfam" id="PF07962"/>
    </source>
</evidence>
<dbReference type="EMBL" id="CAJOBF010000066">
    <property type="protein sequence ID" value="CAF3737995.1"/>
    <property type="molecule type" value="Genomic_DNA"/>
</dbReference>
<name>A0A815F635_9BILA</name>
<feature type="compositionally biased region" description="Acidic residues" evidence="7">
    <location>
        <begin position="203"/>
        <end position="214"/>
    </location>
</feature>
<dbReference type="Proteomes" id="UP000663824">
    <property type="component" value="Unassembled WGS sequence"/>
</dbReference>
<dbReference type="Proteomes" id="UP000681720">
    <property type="component" value="Unassembled WGS sequence"/>
</dbReference>
<dbReference type="AlphaFoldDB" id="A0A815F635"/>
<dbReference type="GO" id="GO:0043111">
    <property type="term" value="P:replication fork arrest"/>
    <property type="evidence" value="ECO:0007669"/>
    <property type="project" value="TreeGrafter"/>
</dbReference>
<evidence type="ECO:0000256" key="4">
    <source>
        <dbReference type="ARBA" id="ARBA00023242"/>
    </source>
</evidence>
<dbReference type="EMBL" id="CAJNRE010010721">
    <property type="protein sequence ID" value="CAF2095180.1"/>
    <property type="molecule type" value="Genomic_DNA"/>
</dbReference>
<reference evidence="9" key="1">
    <citation type="submission" date="2021-02" db="EMBL/GenBank/DDBJ databases">
        <authorList>
            <person name="Nowell W R."/>
        </authorList>
    </citation>
    <scope>NUCLEOTIDE SEQUENCE</scope>
</reference>
<gene>
    <name evidence="10" type="ORF">CJN711_LOCUS25636</name>
    <name evidence="15" type="ORF">GIL414_LOCUS38570</name>
    <name evidence="9" type="ORF">KQP761_LOCUS5661</name>
    <name evidence="12" type="ORF">MBJ925_LOCUS21251</name>
    <name evidence="14" type="ORF">UXM345_LOCUS1248</name>
    <name evidence="11" type="ORF">WKI299_LOCUS8946</name>
    <name evidence="13" type="ORF">XDN619_LOCUS35016</name>
</gene>
<feature type="compositionally biased region" description="Basic and acidic residues" evidence="7">
    <location>
        <begin position="23"/>
        <end position="40"/>
    </location>
</feature>
<dbReference type="GO" id="GO:0000076">
    <property type="term" value="P:DNA replication checkpoint signaling"/>
    <property type="evidence" value="ECO:0007669"/>
    <property type="project" value="UniProtKB-UniRule"/>
</dbReference>
<dbReference type="Pfam" id="PF07962">
    <property type="entry name" value="Swi3"/>
    <property type="match status" value="1"/>
</dbReference>
<dbReference type="GO" id="GO:0031297">
    <property type="term" value="P:replication fork processing"/>
    <property type="evidence" value="ECO:0007669"/>
    <property type="project" value="UniProtKB-UniRule"/>
</dbReference>
<dbReference type="GO" id="GO:0003677">
    <property type="term" value="F:DNA binding"/>
    <property type="evidence" value="ECO:0007669"/>
    <property type="project" value="TreeGrafter"/>
</dbReference>